<accession>A0ABV7ILD7</accession>
<dbReference type="Pfam" id="PF20398">
    <property type="entry name" value="DUF6691"/>
    <property type="match status" value="1"/>
</dbReference>
<dbReference type="EMBL" id="JBHRTE010000095">
    <property type="protein sequence ID" value="MFC3170209.1"/>
    <property type="molecule type" value="Genomic_DNA"/>
</dbReference>
<keyword evidence="1" id="KW-1133">Transmembrane helix</keyword>
<proteinExistence type="predicted"/>
<keyword evidence="1" id="KW-0812">Transmembrane</keyword>
<evidence type="ECO:0000256" key="1">
    <source>
        <dbReference type="SAM" id="Phobius"/>
    </source>
</evidence>
<evidence type="ECO:0000313" key="3">
    <source>
        <dbReference type="Proteomes" id="UP001595557"/>
    </source>
</evidence>
<feature type="transmembrane region" description="Helical" evidence="1">
    <location>
        <begin position="82"/>
        <end position="105"/>
    </location>
</feature>
<comment type="caution">
    <text evidence="2">The sequence shown here is derived from an EMBL/GenBank/DDBJ whole genome shotgun (WGS) entry which is preliminary data.</text>
</comment>
<protein>
    <submittedName>
        <fullName evidence="2">DUF6691 family protein</fullName>
    </submittedName>
</protein>
<dbReference type="InterPro" id="IPR046513">
    <property type="entry name" value="DUF6691"/>
</dbReference>
<gene>
    <name evidence="2" type="ORF">ACFOD7_19355</name>
</gene>
<feature type="transmembrane region" description="Helical" evidence="1">
    <location>
        <begin position="41"/>
        <end position="61"/>
    </location>
</feature>
<keyword evidence="1" id="KW-0472">Membrane</keyword>
<feature type="transmembrane region" description="Helical" evidence="1">
    <location>
        <begin position="111"/>
        <end position="131"/>
    </location>
</feature>
<organism evidence="2 3">
    <name type="scientific">Paracoccus fontiphilus</name>
    <dbReference type="NCBI Taxonomy" id="1815556"/>
    <lineage>
        <taxon>Bacteria</taxon>
        <taxon>Pseudomonadati</taxon>
        <taxon>Pseudomonadota</taxon>
        <taxon>Alphaproteobacteria</taxon>
        <taxon>Rhodobacterales</taxon>
        <taxon>Paracoccaceae</taxon>
        <taxon>Paracoccus</taxon>
    </lineage>
</organism>
<dbReference type="RefSeq" id="WP_207470343.1">
    <property type="nucleotide sequence ID" value="NZ_JAFNAW010000042.1"/>
</dbReference>
<name>A0ABV7ILD7_9RHOB</name>
<evidence type="ECO:0000313" key="2">
    <source>
        <dbReference type="EMBL" id="MFC3170209.1"/>
    </source>
</evidence>
<keyword evidence="3" id="KW-1185">Reference proteome</keyword>
<dbReference type="Proteomes" id="UP001595557">
    <property type="component" value="Unassembled WGS sequence"/>
</dbReference>
<reference evidence="3" key="1">
    <citation type="journal article" date="2019" name="Int. J. Syst. Evol. Microbiol.">
        <title>The Global Catalogue of Microorganisms (GCM) 10K type strain sequencing project: providing services to taxonomists for standard genome sequencing and annotation.</title>
        <authorList>
            <consortium name="The Broad Institute Genomics Platform"/>
            <consortium name="The Broad Institute Genome Sequencing Center for Infectious Disease"/>
            <person name="Wu L."/>
            <person name="Ma J."/>
        </authorList>
    </citation>
    <scope>NUCLEOTIDE SEQUENCE [LARGE SCALE GENOMIC DNA]</scope>
    <source>
        <strain evidence="3">KCTC 52239</strain>
    </source>
</reference>
<sequence>MRALWGLLSGLVFGLGLVISGMADPAKVLNFLDLAGTWDPSLAFVMGGATLTAFIGYRLVWRRKAPVLDQSFDIPRSRTIDRPLLVGAALFGIGWGIGGFCPGPAFTALPLMAPGTLVFLPAMLAGLWLGARIKAGGSLQDRGKIRRSAAS</sequence>